<accession>A0A1B6I9B2</accession>
<feature type="non-terminal residue" evidence="2">
    <location>
        <position position="99"/>
    </location>
</feature>
<gene>
    <name evidence="2" type="ORF">g.56520</name>
</gene>
<feature type="non-terminal residue" evidence="2">
    <location>
        <position position="1"/>
    </location>
</feature>
<organism evidence="2">
    <name type="scientific">Homalodisca liturata</name>
    <dbReference type="NCBI Taxonomy" id="320908"/>
    <lineage>
        <taxon>Eukaryota</taxon>
        <taxon>Metazoa</taxon>
        <taxon>Ecdysozoa</taxon>
        <taxon>Arthropoda</taxon>
        <taxon>Hexapoda</taxon>
        <taxon>Insecta</taxon>
        <taxon>Pterygota</taxon>
        <taxon>Neoptera</taxon>
        <taxon>Paraneoptera</taxon>
        <taxon>Hemiptera</taxon>
        <taxon>Auchenorrhyncha</taxon>
        <taxon>Membracoidea</taxon>
        <taxon>Cicadellidae</taxon>
        <taxon>Cicadellinae</taxon>
        <taxon>Proconiini</taxon>
        <taxon>Homalodisca</taxon>
    </lineage>
</organism>
<keyword evidence="1" id="KW-0812">Transmembrane</keyword>
<keyword evidence="1" id="KW-0472">Membrane</keyword>
<dbReference type="EMBL" id="GECU01024204">
    <property type="protein sequence ID" value="JAS83502.1"/>
    <property type="molecule type" value="Transcribed_RNA"/>
</dbReference>
<evidence type="ECO:0000313" key="2">
    <source>
        <dbReference type="EMBL" id="JAS83502.1"/>
    </source>
</evidence>
<name>A0A1B6I9B2_9HEMI</name>
<feature type="transmembrane region" description="Helical" evidence="1">
    <location>
        <begin position="21"/>
        <end position="45"/>
    </location>
</feature>
<keyword evidence="1" id="KW-1133">Transmembrane helix</keyword>
<evidence type="ECO:0000256" key="1">
    <source>
        <dbReference type="SAM" id="Phobius"/>
    </source>
</evidence>
<reference evidence="2" key="1">
    <citation type="submission" date="2015-11" db="EMBL/GenBank/DDBJ databases">
        <title>De novo transcriptome assembly of four potential Pierce s Disease insect vectors from Arizona vineyards.</title>
        <authorList>
            <person name="Tassone E.E."/>
        </authorList>
    </citation>
    <scope>NUCLEOTIDE SEQUENCE</scope>
</reference>
<proteinExistence type="predicted"/>
<sequence>NVWQYYPGKPMWPSKMASLRSCSFLSITSGSYFVCHILGVLFLLVTQHTLANPVSISGTINSQETMNSTKIPFTTTTYSISVTTLSPTSKGDSRASVEP</sequence>
<dbReference type="AlphaFoldDB" id="A0A1B6I9B2"/>
<protein>
    <submittedName>
        <fullName evidence="2">Uncharacterized protein</fullName>
    </submittedName>
</protein>